<dbReference type="InterPro" id="IPR000719">
    <property type="entry name" value="Prot_kinase_dom"/>
</dbReference>
<feature type="compositionally biased region" description="Basic and acidic residues" evidence="5">
    <location>
        <begin position="105"/>
        <end position="118"/>
    </location>
</feature>
<keyword evidence="4" id="KW-0067">ATP-binding</keyword>
<evidence type="ECO:0000313" key="8">
    <source>
        <dbReference type="Proteomes" id="UP001500604"/>
    </source>
</evidence>
<dbReference type="SMART" id="SM00220">
    <property type="entry name" value="S_TKc"/>
    <property type="match status" value="1"/>
</dbReference>
<reference evidence="8" key="1">
    <citation type="journal article" date="2019" name="Int. J. Syst. Evol. Microbiol.">
        <title>The Global Catalogue of Microorganisms (GCM) 10K type strain sequencing project: providing services to taxonomists for standard genome sequencing and annotation.</title>
        <authorList>
            <consortium name="The Broad Institute Genomics Platform"/>
            <consortium name="The Broad Institute Genome Sequencing Center for Infectious Disease"/>
            <person name="Wu L."/>
            <person name="Ma J."/>
        </authorList>
    </citation>
    <scope>NUCLEOTIDE SEQUENCE [LARGE SCALE GENOMIC DNA]</scope>
    <source>
        <strain evidence="8">JCM 17805</strain>
    </source>
</reference>
<dbReference type="InterPro" id="IPR045269">
    <property type="entry name" value="Atg1-like"/>
</dbReference>
<organism evidence="7 8">
    <name type="scientific">Kistimonas scapharcae</name>
    <dbReference type="NCBI Taxonomy" id="1036133"/>
    <lineage>
        <taxon>Bacteria</taxon>
        <taxon>Pseudomonadati</taxon>
        <taxon>Pseudomonadota</taxon>
        <taxon>Gammaproteobacteria</taxon>
        <taxon>Oceanospirillales</taxon>
        <taxon>Endozoicomonadaceae</taxon>
        <taxon>Kistimonas</taxon>
    </lineage>
</organism>
<gene>
    <name evidence="7" type="ORF">GCM10023116_25720</name>
</gene>
<dbReference type="PANTHER" id="PTHR24348:SF22">
    <property type="entry name" value="NON-SPECIFIC SERINE_THREONINE PROTEIN KINASE"/>
    <property type="match status" value="1"/>
</dbReference>
<feature type="compositionally biased region" description="Polar residues" evidence="5">
    <location>
        <begin position="28"/>
        <end position="43"/>
    </location>
</feature>
<dbReference type="Gene3D" id="1.10.510.10">
    <property type="entry name" value="Transferase(Phosphotransferase) domain 1"/>
    <property type="match status" value="1"/>
</dbReference>
<comment type="caution">
    <text evidence="7">The sequence shown here is derived from an EMBL/GenBank/DDBJ whole genome shotgun (WGS) entry which is preliminary data.</text>
</comment>
<dbReference type="EMBL" id="BAABFL010000382">
    <property type="protein sequence ID" value="GAA4650289.1"/>
    <property type="molecule type" value="Genomic_DNA"/>
</dbReference>
<keyword evidence="1" id="KW-0808">Transferase</keyword>
<dbReference type="InterPro" id="IPR011009">
    <property type="entry name" value="Kinase-like_dom_sf"/>
</dbReference>
<evidence type="ECO:0000256" key="3">
    <source>
        <dbReference type="ARBA" id="ARBA00022777"/>
    </source>
</evidence>
<accession>A0ABP8V2Q4</accession>
<keyword evidence="8" id="KW-1185">Reference proteome</keyword>
<sequence>MIWPSESSDSSPDPTAQPYWWLDKHQSGQEVSGQGGLNLSSDDQSLKGWQDKFSAEFPQKGFSRSRGDSNDSDTDSQAFHGLIAGGNSDLRTGRSHTGVDSELIEPDRKSSGESTDKSFDWGAAYASMGSADISITREAGDGENKESLSVPGSGVDVYAEGTRIGNIGTVVEYADYSSQASLIDESIPEAGACGVDRTKVFTQSPESLEASILRSDSMRADWERIREDFKAYPDLLEEYDSLSQEHIDYVDVKEQLYMSLPFGEGGFGQVARVTVDDDRKLVYKRALKKEGGTVAHENAILRKLNHPNIIKVSELGGGRSCLVKKRRKSGDKPSFDVMRVHDVAEQFQSGYFMEFQPRSLAAAIEQGILTNSEREKIAFGVIDALSYLERNRILHLDIKPDNILLSDEGQPKVCDFGNAKEFGNDDEGWLTDTTDGTLCFMPVELALVRDRKKKKMPYSQVDGAKADAWSLGITLLELYFSNNVDSLWNNYFISFLVAHMDEKRITTDLPGATEKYLSALKGLVNQLPEPIRHVVSQLLKINPDERWKISDAMRYLKSEGYMSSDRR</sequence>
<dbReference type="PROSITE" id="PS00108">
    <property type="entry name" value="PROTEIN_KINASE_ST"/>
    <property type="match status" value="1"/>
</dbReference>
<evidence type="ECO:0000256" key="4">
    <source>
        <dbReference type="ARBA" id="ARBA00022840"/>
    </source>
</evidence>
<evidence type="ECO:0000313" key="7">
    <source>
        <dbReference type="EMBL" id="GAA4650289.1"/>
    </source>
</evidence>
<dbReference type="SUPFAM" id="SSF56112">
    <property type="entry name" value="Protein kinase-like (PK-like)"/>
    <property type="match status" value="1"/>
</dbReference>
<dbReference type="PROSITE" id="PS50011">
    <property type="entry name" value="PROTEIN_KINASE_DOM"/>
    <property type="match status" value="1"/>
</dbReference>
<dbReference type="InterPro" id="IPR008271">
    <property type="entry name" value="Ser/Thr_kinase_AS"/>
</dbReference>
<protein>
    <recommendedName>
        <fullName evidence="6">Protein kinase domain-containing protein</fullName>
    </recommendedName>
</protein>
<evidence type="ECO:0000256" key="1">
    <source>
        <dbReference type="ARBA" id="ARBA00022679"/>
    </source>
</evidence>
<keyword evidence="3" id="KW-0418">Kinase</keyword>
<dbReference type="Proteomes" id="UP001500604">
    <property type="component" value="Unassembled WGS sequence"/>
</dbReference>
<keyword evidence="2" id="KW-0547">Nucleotide-binding</keyword>
<feature type="region of interest" description="Disordered" evidence="5">
    <location>
        <begin position="1"/>
        <end position="118"/>
    </location>
</feature>
<evidence type="ECO:0000256" key="5">
    <source>
        <dbReference type="SAM" id="MobiDB-lite"/>
    </source>
</evidence>
<dbReference type="PANTHER" id="PTHR24348">
    <property type="entry name" value="SERINE/THREONINE-PROTEIN KINASE UNC-51-RELATED"/>
    <property type="match status" value="1"/>
</dbReference>
<evidence type="ECO:0000256" key="2">
    <source>
        <dbReference type="ARBA" id="ARBA00022741"/>
    </source>
</evidence>
<feature type="compositionally biased region" description="Low complexity" evidence="5">
    <location>
        <begin position="1"/>
        <end position="14"/>
    </location>
</feature>
<dbReference type="Pfam" id="PF00069">
    <property type="entry name" value="Pkinase"/>
    <property type="match status" value="1"/>
</dbReference>
<dbReference type="CDD" id="cd00180">
    <property type="entry name" value="PKc"/>
    <property type="match status" value="1"/>
</dbReference>
<feature type="domain" description="Protein kinase" evidence="6">
    <location>
        <begin position="256"/>
        <end position="562"/>
    </location>
</feature>
<proteinExistence type="predicted"/>
<evidence type="ECO:0000259" key="6">
    <source>
        <dbReference type="PROSITE" id="PS50011"/>
    </source>
</evidence>
<name>A0ABP8V2Q4_9GAMM</name>
<dbReference type="Gene3D" id="3.30.200.20">
    <property type="entry name" value="Phosphorylase Kinase, domain 1"/>
    <property type="match status" value="1"/>
</dbReference>